<dbReference type="Gene3D" id="2.40.480.10">
    <property type="entry name" value="Allene oxide cyclase-like"/>
    <property type="match status" value="1"/>
</dbReference>
<dbReference type="GO" id="GO:0048046">
    <property type="term" value="C:apoplast"/>
    <property type="evidence" value="ECO:0007669"/>
    <property type="project" value="UniProtKB-SubCell"/>
</dbReference>
<evidence type="ECO:0000313" key="6">
    <source>
        <dbReference type="Proteomes" id="UP000257109"/>
    </source>
</evidence>
<comment type="subunit">
    <text evidence="2 4">Homodimer.</text>
</comment>
<evidence type="ECO:0000256" key="1">
    <source>
        <dbReference type="ARBA" id="ARBA00010746"/>
    </source>
</evidence>
<dbReference type="InterPro" id="IPR044859">
    <property type="entry name" value="Allene_oxi_cyc_Dirigent"/>
</dbReference>
<reference evidence="5" key="1">
    <citation type="submission" date="2018-05" db="EMBL/GenBank/DDBJ databases">
        <title>Draft genome of Mucuna pruriens seed.</title>
        <authorList>
            <person name="Nnadi N.E."/>
            <person name="Vos R."/>
            <person name="Hasami M.H."/>
            <person name="Devisetty U.K."/>
            <person name="Aguiy J.C."/>
        </authorList>
    </citation>
    <scope>NUCLEOTIDE SEQUENCE [LARGE SCALE GENOMIC DNA]</scope>
    <source>
        <strain evidence="5">JCA_2017</strain>
    </source>
</reference>
<feature type="chain" id="PRO_5016483897" description="Dirigent protein" evidence="4">
    <location>
        <begin position="24"/>
        <end position="235"/>
    </location>
</feature>
<comment type="caution">
    <text evidence="5">The sequence shown here is derived from an EMBL/GenBank/DDBJ whole genome shotgun (WGS) entry which is preliminary data.</text>
</comment>
<dbReference type="GO" id="GO:0009699">
    <property type="term" value="P:phenylpropanoid biosynthetic process"/>
    <property type="evidence" value="ECO:0007669"/>
    <property type="project" value="UniProtKB-ARBA"/>
</dbReference>
<keyword evidence="4" id="KW-0052">Apoplast</keyword>
<keyword evidence="6" id="KW-1185">Reference proteome</keyword>
<dbReference type="AlphaFoldDB" id="A0A371F0Y1"/>
<comment type="function">
    <text evidence="4">Dirigent proteins impart stereoselectivity on the phenoxy radical-coupling reaction, yielding optically active lignans from two molecules of coniferyl alcohol in the biosynthesis of lignans, flavonolignans, and alkaloids and thus plays a central role in plant secondary metabolism.</text>
</comment>
<dbReference type="InterPro" id="IPR004265">
    <property type="entry name" value="Dirigent"/>
</dbReference>
<evidence type="ECO:0000256" key="3">
    <source>
        <dbReference type="ARBA" id="ARBA00022525"/>
    </source>
</evidence>
<gene>
    <name evidence="5" type="primary">DIR3</name>
    <name evidence="5" type="ORF">CR513_48639</name>
</gene>
<accession>A0A371F0Y1</accession>
<comment type="similarity">
    <text evidence="1 4">Belongs to the plant dirigent protein family.</text>
</comment>
<dbReference type="EMBL" id="QJKJ01011123">
    <property type="protein sequence ID" value="RDX71945.1"/>
    <property type="molecule type" value="Genomic_DNA"/>
</dbReference>
<name>A0A371F0Y1_MUCPR</name>
<proteinExistence type="inferred from homology"/>
<evidence type="ECO:0000256" key="2">
    <source>
        <dbReference type="ARBA" id="ARBA00011738"/>
    </source>
</evidence>
<dbReference type="Pfam" id="PF03018">
    <property type="entry name" value="Dirigent"/>
    <property type="match status" value="1"/>
</dbReference>
<organism evidence="5 6">
    <name type="scientific">Mucuna pruriens</name>
    <name type="common">Velvet bean</name>
    <name type="synonym">Dolichos pruriens</name>
    <dbReference type="NCBI Taxonomy" id="157652"/>
    <lineage>
        <taxon>Eukaryota</taxon>
        <taxon>Viridiplantae</taxon>
        <taxon>Streptophyta</taxon>
        <taxon>Embryophyta</taxon>
        <taxon>Tracheophyta</taxon>
        <taxon>Spermatophyta</taxon>
        <taxon>Magnoliopsida</taxon>
        <taxon>eudicotyledons</taxon>
        <taxon>Gunneridae</taxon>
        <taxon>Pentapetalae</taxon>
        <taxon>rosids</taxon>
        <taxon>fabids</taxon>
        <taxon>Fabales</taxon>
        <taxon>Fabaceae</taxon>
        <taxon>Papilionoideae</taxon>
        <taxon>50 kb inversion clade</taxon>
        <taxon>NPAAA clade</taxon>
        <taxon>indigoferoid/millettioid clade</taxon>
        <taxon>Phaseoleae</taxon>
        <taxon>Mucuna</taxon>
    </lineage>
</organism>
<evidence type="ECO:0000313" key="5">
    <source>
        <dbReference type="EMBL" id="RDX71945.1"/>
    </source>
</evidence>
<keyword evidence="4" id="KW-0732">Signal</keyword>
<protein>
    <recommendedName>
        <fullName evidence="4">Dirigent protein</fullName>
    </recommendedName>
</protein>
<dbReference type="STRING" id="157652.A0A371F0Y1"/>
<feature type="non-terminal residue" evidence="5">
    <location>
        <position position="1"/>
    </location>
</feature>
<dbReference type="PANTHER" id="PTHR21495">
    <property type="entry name" value="NUCLEOPORIN-RELATED"/>
    <property type="match status" value="1"/>
</dbReference>
<sequence length="235" mass="26481">MANFGTFFVPLILTFLFSSLVTANYYQNISPTHLYSREKLTHIRFYFHEIITSPNPSLIIIDPPKVMSNSPLPFGTLVVLENPLTIGPEFDSKRVGKAQGFYISATQKEGIELEIVMGMTLAFMEGEFNGSTLSVLGRNHIISDVREMPIIGGTGAFRFARGFVHARSVKVDYIKGDATVEYNVYVYHYSSRSSTQEGFNEGLQFMTDPILIIGFINILLMEKECDLVLLWQMPL</sequence>
<comment type="subcellular location">
    <subcellularLocation>
        <location evidence="4">Secreted</location>
        <location evidence="4">Extracellular space</location>
        <location evidence="4">Apoplast</location>
    </subcellularLocation>
</comment>
<keyword evidence="3 4" id="KW-0964">Secreted</keyword>
<dbReference type="Proteomes" id="UP000257109">
    <property type="component" value="Unassembled WGS sequence"/>
</dbReference>
<feature type="signal peptide" evidence="4">
    <location>
        <begin position="1"/>
        <end position="23"/>
    </location>
</feature>
<dbReference type="OrthoDB" id="1368646at2759"/>
<evidence type="ECO:0000256" key="4">
    <source>
        <dbReference type="RuleBase" id="RU363099"/>
    </source>
</evidence>